<evidence type="ECO:0008006" key="3">
    <source>
        <dbReference type="Google" id="ProtNLM"/>
    </source>
</evidence>
<dbReference type="AlphaFoldDB" id="A0A6G1E2S9"/>
<dbReference type="OrthoDB" id="663676at2759"/>
<dbReference type="InterPro" id="IPR007750">
    <property type="entry name" value="DUF674"/>
</dbReference>
<reference evidence="1 2" key="1">
    <citation type="submission" date="2019-11" db="EMBL/GenBank/DDBJ databases">
        <title>Whole genome sequence of Oryza granulata.</title>
        <authorList>
            <person name="Li W."/>
        </authorList>
    </citation>
    <scope>NUCLEOTIDE SEQUENCE [LARGE SCALE GENOMIC DNA]</scope>
    <source>
        <strain evidence="2">cv. Menghai</strain>
        <tissue evidence="1">Leaf</tissue>
    </source>
</reference>
<dbReference type="EMBL" id="SPHZ02000005">
    <property type="protein sequence ID" value="KAF0918243.1"/>
    <property type="molecule type" value="Genomic_DNA"/>
</dbReference>
<name>A0A6G1E2S9_9ORYZ</name>
<sequence length="223" mass="23627">MKLLVDTKAQRVLYAEAGKGVVNFLFSLLTLPVGTVVKDLPKDSKVGSIVNLYASVEELDAIYARSADATNVQPPEPAAPLATKLYRRSLSRFSDCYDYVSTVINLACQLPQCDGKMTLAVKHVVSSSSSSTTGSSGSKAAPVPAPSAVAGPGFVQGVVTYTIMDDLMVAPVFTTTLLKSGVTDIKSLQEKTVQTGYIEGLAMLKASLQSKTVLTDVFIGKKR</sequence>
<protein>
    <recommendedName>
        <fullName evidence="3">DUF674 family protein</fullName>
    </recommendedName>
</protein>
<dbReference type="PANTHER" id="PTHR33103:SF52">
    <property type="entry name" value="OS01G0154100 PROTEIN"/>
    <property type="match status" value="1"/>
</dbReference>
<dbReference type="Proteomes" id="UP000479710">
    <property type="component" value="Unassembled WGS sequence"/>
</dbReference>
<keyword evidence="2" id="KW-1185">Reference proteome</keyword>
<accession>A0A6G1E2S9</accession>
<comment type="caution">
    <text evidence="1">The sequence shown here is derived from an EMBL/GenBank/DDBJ whole genome shotgun (WGS) entry which is preliminary data.</text>
</comment>
<evidence type="ECO:0000313" key="1">
    <source>
        <dbReference type="EMBL" id="KAF0918243.1"/>
    </source>
</evidence>
<dbReference type="Pfam" id="PF05056">
    <property type="entry name" value="DUF674"/>
    <property type="match status" value="2"/>
</dbReference>
<organism evidence="1 2">
    <name type="scientific">Oryza meyeriana var. granulata</name>
    <dbReference type="NCBI Taxonomy" id="110450"/>
    <lineage>
        <taxon>Eukaryota</taxon>
        <taxon>Viridiplantae</taxon>
        <taxon>Streptophyta</taxon>
        <taxon>Embryophyta</taxon>
        <taxon>Tracheophyta</taxon>
        <taxon>Spermatophyta</taxon>
        <taxon>Magnoliopsida</taxon>
        <taxon>Liliopsida</taxon>
        <taxon>Poales</taxon>
        <taxon>Poaceae</taxon>
        <taxon>BOP clade</taxon>
        <taxon>Oryzoideae</taxon>
        <taxon>Oryzeae</taxon>
        <taxon>Oryzinae</taxon>
        <taxon>Oryza</taxon>
        <taxon>Oryza meyeriana</taxon>
    </lineage>
</organism>
<evidence type="ECO:0000313" key="2">
    <source>
        <dbReference type="Proteomes" id="UP000479710"/>
    </source>
</evidence>
<gene>
    <name evidence="1" type="ORF">E2562_023326</name>
</gene>
<proteinExistence type="predicted"/>
<dbReference type="PANTHER" id="PTHR33103">
    <property type="entry name" value="OS01G0153900 PROTEIN"/>
    <property type="match status" value="1"/>
</dbReference>